<dbReference type="EMBL" id="PQFF01000074">
    <property type="protein sequence ID" value="RHZ84684.1"/>
    <property type="molecule type" value="Genomic_DNA"/>
</dbReference>
<organism evidence="1 2">
    <name type="scientific">Diversispora epigaea</name>
    <dbReference type="NCBI Taxonomy" id="1348612"/>
    <lineage>
        <taxon>Eukaryota</taxon>
        <taxon>Fungi</taxon>
        <taxon>Fungi incertae sedis</taxon>
        <taxon>Mucoromycota</taxon>
        <taxon>Glomeromycotina</taxon>
        <taxon>Glomeromycetes</taxon>
        <taxon>Diversisporales</taxon>
        <taxon>Diversisporaceae</taxon>
        <taxon>Diversispora</taxon>
    </lineage>
</organism>
<accession>A0A397JHQ0</accession>
<dbReference type="AlphaFoldDB" id="A0A397JHQ0"/>
<evidence type="ECO:0000313" key="2">
    <source>
        <dbReference type="Proteomes" id="UP000266861"/>
    </source>
</evidence>
<reference evidence="1 2" key="1">
    <citation type="submission" date="2018-08" db="EMBL/GenBank/DDBJ databases">
        <title>Genome and evolution of the arbuscular mycorrhizal fungus Diversispora epigaea (formerly Glomus versiforme) and its bacterial endosymbionts.</title>
        <authorList>
            <person name="Sun X."/>
            <person name="Fei Z."/>
            <person name="Harrison M."/>
        </authorList>
    </citation>
    <scope>NUCLEOTIDE SEQUENCE [LARGE SCALE GENOMIC DNA]</scope>
    <source>
        <strain evidence="1 2">IT104</strain>
    </source>
</reference>
<gene>
    <name evidence="1" type="ORF">Glove_78g49</name>
</gene>
<keyword evidence="2" id="KW-1185">Reference proteome</keyword>
<proteinExistence type="predicted"/>
<protein>
    <submittedName>
        <fullName evidence="1">Uncharacterized protein</fullName>
    </submittedName>
</protein>
<comment type="caution">
    <text evidence="1">The sequence shown here is derived from an EMBL/GenBank/DDBJ whole genome shotgun (WGS) entry which is preliminary data.</text>
</comment>
<dbReference type="Proteomes" id="UP000266861">
    <property type="component" value="Unassembled WGS sequence"/>
</dbReference>
<name>A0A397JHQ0_9GLOM</name>
<sequence>MAKALNDLIIEVIIGRIWTSRALAILREQKPMEEQSQIGIPPPERIIPTPILPLEIIQDMDF</sequence>
<evidence type="ECO:0000313" key="1">
    <source>
        <dbReference type="EMBL" id="RHZ84684.1"/>
    </source>
</evidence>